<dbReference type="SMART" id="SM00360">
    <property type="entry name" value="RRM"/>
    <property type="match status" value="2"/>
</dbReference>
<dbReference type="InterPro" id="IPR013520">
    <property type="entry name" value="Ribonucl_H"/>
</dbReference>
<evidence type="ECO:0000313" key="8">
    <source>
        <dbReference type="EnsemblMetazoa" id="GBRI009226-PA"/>
    </source>
</evidence>
<dbReference type="InterPro" id="IPR000504">
    <property type="entry name" value="RRM_dom"/>
</dbReference>
<keyword evidence="9" id="KW-1185">Reference proteome</keyword>
<evidence type="ECO:0000256" key="2">
    <source>
        <dbReference type="ARBA" id="ARBA00022801"/>
    </source>
</evidence>
<dbReference type="PANTHER" id="PTHR23044:SF61">
    <property type="entry name" value="3'-5' EXORIBONUCLEASE 1-RELATED"/>
    <property type="match status" value="1"/>
</dbReference>
<dbReference type="FunFam" id="3.30.420.10:FF:000169">
    <property type="entry name" value="Snipper, isoform E"/>
    <property type="match status" value="1"/>
</dbReference>
<protein>
    <recommendedName>
        <fullName evidence="10">RRM domain-containing protein</fullName>
    </recommendedName>
</protein>
<proteinExistence type="predicted"/>
<feature type="domain" description="RRM" evidence="6">
    <location>
        <begin position="374"/>
        <end position="453"/>
    </location>
</feature>
<dbReference type="Pfam" id="PF00929">
    <property type="entry name" value="RNase_T"/>
    <property type="match status" value="1"/>
</dbReference>
<evidence type="ECO:0000256" key="5">
    <source>
        <dbReference type="SAM" id="MobiDB-lite"/>
    </source>
</evidence>
<dbReference type="Proteomes" id="UP000091820">
    <property type="component" value="Unassembled WGS sequence"/>
</dbReference>
<keyword evidence="2" id="KW-0378">Hydrolase</keyword>
<sequence>MKTENFPTNTILFKNIPKQLTNVEDLLKSLNIPAKYVRPFGRKRVLITYENAEETEEALDLLKGLEINEKLCNVSLFSKEKVNVNEKAAPKAKKILKINRLVQTSDYEYDQLDTVGESRKPSVTPIKINKYVRKLYAVEGNLDFDQPPPPYLKYNYPVINANILDAISVALISNTRFYVQVLHLMNRMNLEPPFNVASRQSFHLNEEKATQTDLMILPSINSSDGKLQETPKNKNLSNAEILTQSENTESELETSDDNGNEKKTERLQREQLTKRKQNFGDELLKKKARKVLQTVRKQKKHLEKTKIAALANTNEIFQANQLPTCSKKIEVNLKSISAREDLPCLDILNNKLTPEELKSSPIYEKYNKGFPSNKLYIKNLHKNVTANDLLTIYKRYIASDMELDIKVMQHGRMKGQAFVTFIEKQPTNLKEIIETALEETNGFLLQQKPMITSGFMIGTQKNRREIELGLIQTIYVDGAQADNNNSSSKTSKSKLSQQTYDYVICVDFEATCWENQAPPRWRESEIIEFPAVLVNLKTGKIEAEFHKYIMPIESPKLSAFCTKLTGIAQKTVDNGIPLQTALMMFQEWLRKELRARHLSLPKMTKDNKLGNCAFVSWTDWDFGICLHKECSRKRLKKPPYFNQWIDLRAIYKKWYKYQPLNFADALRHVGLTFEGREHSGIDDAKNLAGLAYKLIKDGATLTITQDLTPFQLNLNCVL</sequence>
<evidence type="ECO:0000256" key="1">
    <source>
        <dbReference type="ARBA" id="ARBA00022722"/>
    </source>
</evidence>
<feature type="compositionally biased region" description="Basic and acidic residues" evidence="5">
    <location>
        <begin position="259"/>
        <end position="270"/>
    </location>
</feature>
<dbReference type="InterPro" id="IPR012677">
    <property type="entry name" value="Nucleotide-bd_a/b_plait_sf"/>
</dbReference>
<dbReference type="GO" id="GO:0003723">
    <property type="term" value="F:RNA binding"/>
    <property type="evidence" value="ECO:0007669"/>
    <property type="project" value="UniProtKB-KW"/>
</dbReference>
<dbReference type="SUPFAM" id="SSF54928">
    <property type="entry name" value="RNA-binding domain, RBD"/>
    <property type="match status" value="1"/>
</dbReference>
<feature type="domain" description="Exonuclease" evidence="7">
    <location>
        <begin position="502"/>
        <end position="700"/>
    </location>
</feature>
<reference evidence="9" key="1">
    <citation type="submission" date="2014-03" db="EMBL/GenBank/DDBJ databases">
        <authorList>
            <person name="Aksoy S."/>
            <person name="Warren W."/>
            <person name="Wilson R.K."/>
        </authorList>
    </citation>
    <scope>NUCLEOTIDE SEQUENCE [LARGE SCALE GENOMIC DNA]</scope>
    <source>
        <strain evidence="9">IAEA</strain>
    </source>
</reference>
<dbReference type="PANTHER" id="PTHR23044">
    <property type="entry name" value="3'-5' EXONUCLEASE ERI1-RELATED"/>
    <property type="match status" value="1"/>
</dbReference>
<dbReference type="InterPro" id="IPR047201">
    <property type="entry name" value="ERI-1_3'hExo-like"/>
</dbReference>
<keyword evidence="4" id="KW-0694">RNA-binding</keyword>
<feature type="compositionally biased region" description="Acidic residues" evidence="5">
    <location>
        <begin position="248"/>
        <end position="258"/>
    </location>
</feature>
<feature type="compositionally biased region" description="Polar residues" evidence="5">
    <location>
        <begin position="233"/>
        <end position="247"/>
    </location>
</feature>
<evidence type="ECO:0000256" key="3">
    <source>
        <dbReference type="ARBA" id="ARBA00022839"/>
    </source>
</evidence>
<dbReference type="Gene3D" id="3.30.420.10">
    <property type="entry name" value="Ribonuclease H-like superfamily/Ribonuclease H"/>
    <property type="match status" value="1"/>
</dbReference>
<dbReference type="STRING" id="37001.A0A1A9W7Q9"/>
<reference evidence="8" key="2">
    <citation type="submission" date="2020-05" db="UniProtKB">
        <authorList>
            <consortium name="EnsemblMetazoa"/>
        </authorList>
    </citation>
    <scope>IDENTIFICATION</scope>
    <source>
        <strain evidence="8">IAEA</strain>
    </source>
</reference>
<keyword evidence="3" id="KW-0269">Exonuclease</keyword>
<dbReference type="Pfam" id="PF00076">
    <property type="entry name" value="RRM_1"/>
    <property type="match status" value="1"/>
</dbReference>
<dbReference type="Gene3D" id="3.30.70.330">
    <property type="match status" value="1"/>
</dbReference>
<dbReference type="CDD" id="cd06133">
    <property type="entry name" value="ERI-1_3'hExo_like"/>
    <property type="match status" value="1"/>
</dbReference>
<dbReference type="SMART" id="SM00479">
    <property type="entry name" value="EXOIII"/>
    <property type="match status" value="1"/>
</dbReference>
<dbReference type="InterPro" id="IPR012337">
    <property type="entry name" value="RNaseH-like_sf"/>
</dbReference>
<keyword evidence="1" id="KW-0540">Nuclease</keyword>
<dbReference type="GO" id="GO:0000175">
    <property type="term" value="F:3'-5'-RNA exonuclease activity"/>
    <property type="evidence" value="ECO:0007669"/>
    <property type="project" value="InterPro"/>
</dbReference>
<evidence type="ECO:0000259" key="6">
    <source>
        <dbReference type="SMART" id="SM00360"/>
    </source>
</evidence>
<dbReference type="VEuPathDB" id="VectorBase:GBRI009226"/>
<dbReference type="InterPro" id="IPR051274">
    <property type="entry name" value="3-5_Exoribonuclease"/>
</dbReference>
<organism evidence="8 9">
    <name type="scientific">Glossina brevipalpis</name>
    <dbReference type="NCBI Taxonomy" id="37001"/>
    <lineage>
        <taxon>Eukaryota</taxon>
        <taxon>Metazoa</taxon>
        <taxon>Ecdysozoa</taxon>
        <taxon>Arthropoda</taxon>
        <taxon>Hexapoda</taxon>
        <taxon>Insecta</taxon>
        <taxon>Pterygota</taxon>
        <taxon>Neoptera</taxon>
        <taxon>Endopterygota</taxon>
        <taxon>Diptera</taxon>
        <taxon>Brachycera</taxon>
        <taxon>Muscomorpha</taxon>
        <taxon>Hippoboscoidea</taxon>
        <taxon>Glossinidae</taxon>
        <taxon>Glossina</taxon>
    </lineage>
</organism>
<evidence type="ECO:0000313" key="9">
    <source>
        <dbReference type="Proteomes" id="UP000091820"/>
    </source>
</evidence>
<evidence type="ECO:0000256" key="4">
    <source>
        <dbReference type="ARBA" id="ARBA00022884"/>
    </source>
</evidence>
<accession>A0A1A9W7Q9</accession>
<name>A0A1A9W7Q9_9MUSC</name>
<feature type="domain" description="RRM" evidence="6">
    <location>
        <begin position="10"/>
        <end position="75"/>
    </location>
</feature>
<dbReference type="SUPFAM" id="SSF53098">
    <property type="entry name" value="Ribonuclease H-like"/>
    <property type="match status" value="1"/>
</dbReference>
<dbReference type="AlphaFoldDB" id="A0A1A9W7Q9"/>
<evidence type="ECO:0008006" key="10">
    <source>
        <dbReference type="Google" id="ProtNLM"/>
    </source>
</evidence>
<dbReference type="InterPro" id="IPR036397">
    <property type="entry name" value="RNaseH_sf"/>
</dbReference>
<dbReference type="EnsemblMetazoa" id="GBRI009226-RA">
    <property type="protein sequence ID" value="GBRI009226-PA"/>
    <property type="gene ID" value="GBRI009226"/>
</dbReference>
<feature type="region of interest" description="Disordered" evidence="5">
    <location>
        <begin position="220"/>
        <end position="270"/>
    </location>
</feature>
<dbReference type="InterPro" id="IPR035979">
    <property type="entry name" value="RBD_domain_sf"/>
</dbReference>
<evidence type="ECO:0000259" key="7">
    <source>
        <dbReference type="SMART" id="SM00479"/>
    </source>
</evidence>